<dbReference type="Proteomes" id="UP000276133">
    <property type="component" value="Unassembled WGS sequence"/>
</dbReference>
<evidence type="ECO:0000313" key="2">
    <source>
        <dbReference type="Proteomes" id="UP000276133"/>
    </source>
</evidence>
<dbReference type="EMBL" id="REGN01004975">
    <property type="protein sequence ID" value="RNA15351.1"/>
    <property type="molecule type" value="Genomic_DNA"/>
</dbReference>
<proteinExistence type="predicted"/>
<accession>A0A3M7QW60</accession>
<comment type="caution">
    <text evidence="1">The sequence shown here is derived from an EMBL/GenBank/DDBJ whole genome shotgun (WGS) entry which is preliminary data.</text>
</comment>
<name>A0A3M7QW60_BRAPC</name>
<gene>
    <name evidence="1" type="ORF">BpHYR1_010794</name>
</gene>
<protein>
    <submittedName>
        <fullName evidence="1">Uncharacterized protein</fullName>
    </submittedName>
</protein>
<sequence>MSACPTKIKRRQIGISAVLDQSAHQVVDQLQLVARLAGEHQLDTVTEQIVGLNGFGWRLSGVTTRIVWIVELVFDQLDQHMLDKTFDDVWIDEPGPAFKRRLKSHPHLVVKTQLKIEQGVKELMGRGELVYLRVKQQLEILFD</sequence>
<reference evidence="1 2" key="1">
    <citation type="journal article" date="2018" name="Sci. Rep.">
        <title>Genomic signatures of local adaptation to the degree of environmental predictability in rotifers.</title>
        <authorList>
            <person name="Franch-Gras L."/>
            <person name="Hahn C."/>
            <person name="Garcia-Roger E.M."/>
            <person name="Carmona M.J."/>
            <person name="Serra M."/>
            <person name="Gomez A."/>
        </authorList>
    </citation>
    <scope>NUCLEOTIDE SEQUENCE [LARGE SCALE GENOMIC DNA]</scope>
    <source>
        <strain evidence="1">HYR1</strain>
    </source>
</reference>
<dbReference type="AlphaFoldDB" id="A0A3M7QW60"/>
<evidence type="ECO:0000313" key="1">
    <source>
        <dbReference type="EMBL" id="RNA15351.1"/>
    </source>
</evidence>
<keyword evidence="2" id="KW-1185">Reference proteome</keyword>
<organism evidence="1 2">
    <name type="scientific">Brachionus plicatilis</name>
    <name type="common">Marine rotifer</name>
    <name type="synonym">Brachionus muelleri</name>
    <dbReference type="NCBI Taxonomy" id="10195"/>
    <lineage>
        <taxon>Eukaryota</taxon>
        <taxon>Metazoa</taxon>
        <taxon>Spiralia</taxon>
        <taxon>Gnathifera</taxon>
        <taxon>Rotifera</taxon>
        <taxon>Eurotatoria</taxon>
        <taxon>Monogononta</taxon>
        <taxon>Pseudotrocha</taxon>
        <taxon>Ploima</taxon>
        <taxon>Brachionidae</taxon>
        <taxon>Brachionus</taxon>
    </lineage>
</organism>